<protein>
    <submittedName>
        <fullName evidence="2">DUF4440 domain-containing protein</fullName>
    </submittedName>
</protein>
<comment type="caution">
    <text evidence="2">The sequence shown here is derived from an EMBL/GenBank/DDBJ whole genome shotgun (WGS) entry which is preliminary data.</text>
</comment>
<dbReference type="Proteomes" id="UP001139447">
    <property type="component" value="Unassembled WGS sequence"/>
</dbReference>
<dbReference type="RefSeq" id="WP_243309788.1">
    <property type="nucleotide sequence ID" value="NZ_JALGBI010000004.1"/>
</dbReference>
<reference evidence="2" key="1">
    <citation type="submission" date="2022-03" db="EMBL/GenBank/DDBJ databases">
        <authorList>
            <person name="Woo C.Y."/>
        </authorList>
    </citation>
    <scope>NUCLEOTIDE SEQUENCE</scope>
    <source>
        <strain evidence="2">CYS-02</strain>
    </source>
</reference>
<sequence>MTQQNAADVIKARYKAWMEAIRNKDLDTVMDMYADDATYMPPGRKPIVGKAAVRQNWAAYLQRDSFVANYTPTIQVSQSGDMAFDIGHYEISMKKDGQPVTFVGKYVVVWRLIDGQWKAVVDIDNDNGPSA</sequence>
<accession>A0A9X2ATA7</accession>
<dbReference type="AlphaFoldDB" id="A0A9X2ATA7"/>
<gene>
    <name evidence="2" type="ORF">MMF98_23535</name>
</gene>
<organism evidence="2 3">
    <name type="scientific">Variovorax terrae</name>
    <dbReference type="NCBI Taxonomy" id="2923278"/>
    <lineage>
        <taxon>Bacteria</taxon>
        <taxon>Pseudomonadati</taxon>
        <taxon>Pseudomonadota</taxon>
        <taxon>Betaproteobacteria</taxon>
        <taxon>Burkholderiales</taxon>
        <taxon>Comamonadaceae</taxon>
        <taxon>Variovorax</taxon>
    </lineage>
</organism>
<dbReference type="InterPro" id="IPR032710">
    <property type="entry name" value="NTF2-like_dom_sf"/>
</dbReference>
<dbReference type="InterPro" id="IPR027843">
    <property type="entry name" value="DUF4440"/>
</dbReference>
<name>A0A9X2ATA7_9BURK</name>
<dbReference type="SUPFAM" id="SSF54427">
    <property type="entry name" value="NTF2-like"/>
    <property type="match status" value="1"/>
</dbReference>
<feature type="domain" description="DUF4440" evidence="1">
    <location>
        <begin position="10"/>
        <end position="118"/>
    </location>
</feature>
<evidence type="ECO:0000313" key="3">
    <source>
        <dbReference type="Proteomes" id="UP001139447"/>
    </source>
</evidence>
<evidence type="ECO:0000259" key="1">
    <source>
        <dbReference type="Pfam" id="PF14534"/>
    </source>
</evidence>
<dbReference type="EMBL" id="JALGBI010000004">
    <property type="protein sequence ID" value="MCJ0766191.1"/>
    <property type="molecule type" value="Genomic_DNA"/>
</dbReference>
<dbReference type="Gene3D" id="3.10.450.50">
    <property type="match status" value="1"/>
</dbReference>
<dbReference type="Pfam" id="PF14534">
    <property type="entry name" value="DUF4440"/>
    <property type="match status" value="1"/>
</dbReference>
<keyword evidence="3" id="KW-1185">Reference proteome</keyword>
<evidence type="ECO:0000313" key="2">
    <source>
        <dbReference type="EMBL" id="MCJ0766191.1"/>
    </source>
</evidence>
<proteinExistence type="predicted"/>